<name>A0ABD2P7D0_9CUCU</name>
<comment type="caution">
    <text evidence="1">The sequence shown here is derived from an EMBL/GenBank/DDBJ whole genome shotgun (WGS) entry which is preliminary data.</text>
</comment>
<sequence length="1293" mass="151889">MTQEKQEDEYADYIDIILPDETEEQQHYIDRLVKREKPISWISREVSWPKQESLLYESTPEYKITPMTVSASFELINRNEIYGEEFSNDAESRNFEPSLNEYVLWPPHSRIPARIEQIEDNSMAEFSSEDEIERCSVQYIQHSLEEDLKKDYLQEWHPKEYPTNFERKRNIQKRKDEKIQSLASAKLFLSQEEITTPIWKGFNWPIHANLEKTELLNEAKATVKSDNLDMDFNWPAHFKYKIQLNNTYVTETNAQEEITTPLWKGFNWPFHANLEKTNLLNEAKATVKSDNLDMDFNWPAHFKYKIQLNTTDVTETNAQEEITTPLWKGFNWPLHANLEKTNLLNKAKATVKSDNLDMDFNWPEHFKYEIQLNSTDVTETNAQEEITTPLWKGFNWPLHANLEKTKLLNETKATVKSDNLDMDFNWPEHFKYEIQLNTDVTETNADEEVTTPLWKGFNWPLHANLEKTKLLNEAKATVKSDNLDMDFNWPEHFKYEIQLNSTDLTETNAQEEITTPLWKGFNWPLHANLEKTKLLNETKATVKSDNLDMDFNWPEHFKYEIQLKTDVTKTNAQEEITTPLWKGFNWPFHASLEKSELLNEAKTTVKSNNNFNMDFNWPENFKYDIHLNIDTTKSNVITETNVINIDKINQEYIHEQSNDNIFNSKGKPVWNINSVSTQSTGHVKLIQDSTIASSGKNMFEKSKLLEESNWPTHMAYEGGFEGTQQPLILNTISLKNFHLPFSEASRYTYDENKNEMQKLYNDRTESQVQLFNWPEYLKFPRKFEKTTGHKSTNWEEGHKPVFETMHLNSSDNIGEAFGKNYQSLKGTVDDEETWRNWSEVNPGIQETQYLEEYLKHTTRIIEKAFSPDELTSKNYILDGSNDKKTTDIWEAFQWPPPRLLSNTHSSWKDEIHTEDFLSSTLIWEAFNWPKDELFQNNFGNTKTTKSFIVPEENRDELIEDAESRSNSRSWDMFNWPEYKTSDNNTYSEKIKQKGEDYTAEFSENFSWSPPNGQLNEKSQRFGEKDIELSQDIPSAETPTEFSDIFVWPSYNPHTYTKIEEGDQKNVIAASTESSLEVQILETAPNLPEERLTSDKSIAYVPNELYNDTSSEAAHQELQRSTDFWESFNWPGHGIYEYQPTNKYEKDSFQKSEFWTSEKHSLGPDDQKKSFWSHKEKKIHHNRVSTTERFPTKFKMDIIKSSTPGEKIELVEDITNFTKHPKVQGETSITELIKSVLGHTFRTPVKESEDDDSLWNFRVLNEDEVITFHPRSRSTYFILSTTERIYIIIVVMSK</sequence>
<accession>A0ABD2P7D0</accession>
<evidence type="ECO:0000313" key="2">
    <source>
        <dbReference type="Proteomes" id="UP001516400"/>
    </source>
</evidence>
<proteinExistence type="predicted"/>
<reference evidence="1 2" key="1">
    <citation type="journal article" date="2021" name="BMC Biol.">
        <title>Horizontally acquired antibacterial genes associated with adaptive radiation of ladybird beetles.</title>
        <authorList>
            <person name="Li H.S."/>
            <person name="Tang X.F."/>
            <person name="Huang Y.H."/>
            <person name="Xu Z.Y."/>
            <person name="Chen M.L."/>
            <person name="Du X.Y."/>
            <person name="Qiu B.Y."/>
            <person name="Chen P.T."/>
            <person name="Zhang W."/>
            <person name="Slipinski A."/>
            <person name="Escalona H.E."/>
            <person name="Waterhouse R.M."/>
            <person name="Zwick A."/>
            <person name="Pang H."/>
        </authorList>
    </citation>
    <scope>NUCLEOTIDE SEQUENCE [LARGE SCALE GENOMIC DNA]</scope>
    <source>
        <strain evidence="1">SYSU2018</strain>
    </source>
</reference>
<gene>
    <name evidence="1" type="ORF">HHI36_001107</name>
</gene>
<evidence type="ECO:0000313" key="1">
    <source>
        <dbReference type="EMBL" id="KAL3286607.1"/>
    </source>
</evidence>
<dbReference type="Proteomes" id="UP001516400">
    <property type="component" value="Unassembled WGS sequence"/>
</dbReference>
<keyword evidence="2" id="KW-1185">Reference proteome</keyword>
<dbReference type="EMBL" id="JABFTP020000185">
    <property type="protein sequence ID" value="KAL3286607.1"/>
    <property type="molecule type" value="Genomic_DNA"/>
</dbReference>
<protein>
    <submittedName>
        <fullName evidence="1">Uncharacterized protein</fullName>
    </submittedName>
</protein>
<organism evidence="1 2">
    <name type="scientific">Cryptolaemus montrouzieri</name>
    <dbReference type="NCBI Taxonomy" id="559131"/>
    <lineage>
        <taxon>Eukaryota</taxon>
        <taxon>Metazoa</taxon>
        <taxon>Ecdysozoa</taxon>
        <taxon>Arthropoda</taxon>
        <taxon>Hexapoda</taxon>
        <taxon>Insecta</taxon>
        <taxon>Pterygota</taxon>
        <taxon>Neoptera</taxon>
        <taxon>Endopterygota</taxon>
        <taxon>Coleoptera</taxon>
        <taxon>Polyphaga</taxon>
        <taxon>Cucujiformia</taxon>
        <taxon>Coccinelloidea</taxon>
        <taxon>Coccinellidae</taxon>
        <taxon>Scymninae</taxon>
        <taxon>Scymnini</taxon>
        <taxon>Cryptolaemus</taxon>
    </lineage>
</organism>